<name>A0A328DTK1_9ASTE</name>
<dbReference type="InterPro" id="IPR037800">
    <property type="entry name" value="GCN5"/>
</dbReference>
<dbReference type="Gene3D" id="1.20.920.10">
    <property type="entry name" value="Bromodomain-like"/>
    <property type="match status" value="1"/>
</dbReference>
<keyword evidence="3" id="KW-0812">Transmembrane</keyword>
<dbReference type="InterPro" id="IPR036427">
    <property type="entry name" value="Bromodomain-like_sf"/>
</dbReference>
<keyword evidence="6" id="KW-1185">Reference proteome</keyword>
<dbReference type="SMART" id="SM00297">
    <property type="entry name" value="BROMO"/>
    <property type="match status" value="1"/>
</dbReference>
<dbReference type="PROSITE" id="PS50014">
    <property type="entry name" value="BROMODOMAIN_2"/>
    <property type="match status" value="1"/>
</dbReference>
<dbReference type="PANTHER" id="PTHR45750">
    <property type="entry name" value="GH11602P"/>
    <property type="match status" value="1"/>
</dbReference>
<dbReference type="GO" id="GO:0010484">
    <property type="term" value="F:histone H3 acetyltransferase activity"/>
    <property type="evidence" value="ECO:0007669"/>
    <property type="project" value="TreeGrafter"/>
</dbReference>
<dbReference type="GO" id="GO:0045944">
    <property type="term" value="P:positive regulation of transcription by RNA polymerase II"/>
    <property type="evidence" value="ECO:0007669"/>
    <property type="project" value="TreeGrafter"/>
</dbReference>
<evidence type="ECO:0000256" key="2">
    <source>
        <dbReference type="PROSITE-ProRule" id="PRU00035"/>
    </source>
</evidence>
<keyword evidence="3" id="KW-0472">Membrane</keyword>
<dbReference type="AlphaFoldDB" id="A0A328DTK1"/>
<evidence type="ECO:0000256" key="1">
    <source>
        <dbReference type="ARBA" id="ARBA00023117"/>
    </source>
</evidence>
<evidence type="ECO:0000313" key="5">
    <source>
        <dbReference type="EMBL" id="RAL49087.1"/>
    </source>
</evidence>
<proteinExistence type="predicted"/>
<reference evidence="5 6" key="1">
    <citation type="submission" date="2018-06" db="EMBL/GenBank/DDBJ databases">
        <title>The Genome of Cuscuta australis (Dodder) Provides Insight into the Evolution of Plant Parasitism.</title>
        <authorList>
            <person name="Liu H."/>
        </authorList>
    </citation>
    <scope>NUCLEOTIDE SEQUENCE [LARGE SCALE GENOMIC DNA]</scope>
    <source>
        <strain evidence="6">cv. Yunnan</strain>
        <tissue evidence="5">Vines</tissue>
    </source>
</reference>
<keyword evidence="3" id="KW-1133">Transmembrane helix</keyword>
<gene>
    <name evidence="5" type="ORF">DM860_015078</name>
</gene>
<comment type="caution">
    <text evidence="5">The sequence shown here is derived from an EMBL/GenBank/DDBJ whole genome shotgun (WGS) entry which is preliminary data.</text>
</comment>
<feature type="domain" description="Bromo" evidence="4">
    <location>
        <begin position="52"/>
        <end position="104"/>
    </location>
</feature>
<feature type="transmembrane region" description="Helical" evidence="3">
    <location>
        <begin position="112"/>
        <end position="132"/>
    </location>
</feature>
<organism evidence="5 6">
    <name type="scientific">Cuscuta australis</name>
    <dbReference type="NCBI Taxonomy" id="267555"/>
    <lineage>
        <taxon>Eukaryota</taxon>
        <taxon>Viridiplantae</taxon>
        <taxon>Streptophyta</taxon>
        <taxon>Embryophyta</taxon>
        <taxon>Tracheophyta</taxon>
        <taxon>Spermatophyta</taxon>
        <taxon>Magnoliopsida</taxon>
        <taxon>eudicotyledons</taxon>
        <taxon>Gunneridae</taxon>
        <taxon>Pentapetalae</taxon>
        <taxon>asterids</taxon>
        <taxon>lamiids</taxon>
        <taxon>Solanales</taxon>
        <taxon>Convolvulaceae</taxon>
        <taxon>Cuscuteae</taxon>
        <taxon>Cuscuta</taxon>
        <taxon>Cuscuta subgen. Grammica</taxon>
        <taxon>Cuscuta sect. Cleistogrammica</taxon>
    </lineage>
</organism>
<dbReference type="Proteomes" id="UP000249390">
    <property type="component" value="Unassembled WGS sequence"/>
</dbReference>
<sequence length="153" mass="17255">MVPNQKIDTQYEALIISTDAAKNQDHLTAFLRSLLKSMISNVDAGAFIEQIDVFHANNDPIDLQTISQKVDSGQYYVTVEMFVSDVKRMVANARALHGPDSMHHRCADRHDHFPSGGGGCFFVLVVGVYWLIANKPFFTYKLLKIKCFFAEIK</sequence>
<dbReference type="GO" id="GO:0000123">
    <property type="term" value="C:histone acetyltransferase complex"/>
    <property type="evidence" value="ECO:0007669"/>
    <property type="project" value="TreeGrafter"/>
</dbReference>
<evidence type="ECO:0000259" key="4">
    <source>
        <dbReference type="PROSITE" id="PS50014"/>
    </source>
</evidence>
<dbReference type="EMBL" id="NQVE01000093">
    <property type="protein sequence ID" value="RAL49087.1"/>
    <property type="molecule type" value="Genomic_DNA"/>
</dbReference>
<dbReference type="Pfam" id="PF00439">
    <property type="entry name" value="Bromodomain"/>
    <property type="match status" value="1"/>
</dbReference>
<evidence type="ECO:0000256" key="3">
    <source>
        <dbReference type="SAM" id="Phobius"/>
    </source>
</evidence>
<protein>
    <recommendedName>
        <fullName evidence="4">Bromo domain-containing protein</fullName>
    </recommendedName>
</protein>
<accession>A0A328DTK1</accession>
<dbReference type="InterPro" id="IPR001487">
    <property type="entry name" value="Bromodomain"/>
</dbReference>
<evidence type="ECO:0000313" key="6">
    <source>
        <dbReference type="Proteomes" id="UP000249390"/>
    </source>
</evidence>
<dbReference type="PANTHER" id="PTHR45750:SF3">
    <property type="entry name" value="HISTONE ACETYLTRANSFERASE"/>
    <property type="match status" value="1"/>
</dbReference>
<dbReference type="SUPFAM" id="SSF47370">
    <property type="entry name" value="Bromodomain"/>
    <property type="match status" value="1"/>
</dbReference>
<keyword evidence="1 2" id="KW-0103">Bromodomain</keyword>